<feature type="transmembrane region" description="Helical" evidence="1">
    <location>
        <begin position="61"/>
        <end position="81"/>
    </location>
</feature>
<feature type="transmembrane region" description="Helical" evidence="1">
    <location>
        <begin position="93"/>
        <end position="117"/>
    </location>
</feature>
<proteinExistence type="predicted"/>
<keyword evidence="1" id="KW-1133">Transmembrane helix</keyword>
<dbReference type="AlphaFoldDB" id="A0A812DTM3"/>
<feature type="transmembrane region" description="Helical" evidence="1">
    <location>
        <begin position="124"/>
        <end position="145"/>
    </location>
</feature>
<dbReference type="EMBL" id="CAHIKZ030004156">
    <property type="protein sequence ID" value="CAE1308180.1"/>
    <property type="molecule type" value="Genomic_DNA"/>
</dbReference>
<evidence type="ECO:0000313" key="2">
    <source>
        <dbReference type="EMBL" id="CAE1308180.1"/>
    </source>
</evidence>
<organism evidence="2 3">
    <name type="scientific">Acanthosepion pharaonis</name>
    <name type="common">Pharaoh cuttlefish</name>
    <name type="synonym">Sepia pharaonis</name>
    <dbReference type="NCBI Taxonomy" id="158019"/>
    <lineage>
        <taxon>Eukaryota</taxon>
        <taxon>Metazoa</taxon>
        <taxon>Spiralia</taxon>
        <taxon>Lophotrochozoa</taxon>
        <taxon>Mollusca</taxon>
        <taxon>Cephalopoda</taxon>
        <taxon>Coleoidea</taxon>
        <taxon>Decapodiformes</taxon>
        <taxon>Sepiida</taxon>
        <taxon>Sepiina</taxon>
        <taxon>Sepiidae</taxon>
        <taxon>Acanthosepion</taxon>
    </lineage>
</organism>
<name>A0A812DTM3_ACAPH</name>
<accession>A0A812DTM3</accession>
<protein>
    <recommendedName>
        <fullName evidence="4">Transmembrane protein</fullName>
    </recommendedName>
</protein>
<keyword evidence="1" id="KW-0472">Membrane</keyword>
<evidence type="ECO:0008006" key="4">
    <source>
        <dbReference type="Google" id="ProtNLM"/>
    </source>
</evidence>
<keyword evidence="3" id="KW-1185">Reference proteome</keyword>
<evidence type="ECO:0000313" key="3">
    <source>
        <dbReference type="Proteomes" id="UP000597762"/>
    </source>
</evidence>
<comment type="caution">
    <text evidence="2">The sequence shown here is derived from an EMBL/GenBank/DDBJ whole genome shotgun (WGS) entry which is preliminary data.</text>
</comment>
<feature type="transmembrane region" description="Helical" evidence="1">
    <location>
        <begin position="24"/>
        <end position="49"/>
    </location>
</feature>
<gene>
    <name evidence="2" type="ORF">SPHA_60038</name>
</gene>
<keyword evidence="1" id="KW-0812">Transmembrane</keyword>
<dbReference type="Proteomes" id="UP000597762">
    <property type="component" value="Unassembled WGS sequence"/>
</dbReference>
<reference evidence="2" key="1">
    <citation type="submission" date="2021-01" db="EMBL/GenBank/DDBJ databases">
        <authorList>
            <person name="Li R."/>
            <person name="Bekaert M."/>
        </authorList>
    </citation>
    <scope>NUCLEOTIDE SEQUENCE</scope>
    <source>
        <strain evidence="2">Farmed</strain>
    </source>
</reference>
<evidence type="ECO:0000256" key="1">
    <source>
        <dbReference type="SAM" id="Phobius"/>
    </source>
</evidence>
<sequence>MKVKPKPKKIEAVTQVRPFKDENWFARFLVMFSTVFLSPLDYLLFFFLTFSLCYRLFTSKFLFVFYSLCFLLLKLLLSLFFSNPLSFSNCFFLIFHFLSVTTSSHNHLLVTSFLILLFNAHSYFVILLSLSFLICFLSQLMFSIFPNVCSLSNHF</sequence>